<organism evidence="6">
    <name type="scientific">Lacrimispora sp. BS-2</name>
    <dbReference type="NCBI Taxonomy" id="3151850"/>
    <lineage>
        <taxon>Bacteria</taxon>
        <taxon>Bacillati</taxon>
        <taxon>Bacillota</taxon>
        <taxon>Clostridia</taxon>
        <taxon>Lachnospirales</taxon>
        <taxon>Lachnospiraceae</taxon>
        <taxon>Lacrimispora</taxon>
    </lineage>
</organism>
<sequence>MMMFSNQVLNQFSELDYEVYNFILKNSEKIPYMTIREFANEAHVSTTTIARFCRKVNCNGFSEFKIRFKMEQESTKTIRQGFDSSSILDFFQKIETESFHEQLKSIANIIAEKKQIIFLGIGNSGIIAEYASRYFCNIGIFATGINNPMFPISLEFPEESIIIILSVEGETDILIENSEIIRQCNSTVVSITNRKNSTLARISDYNISYYIQGERMDYKKMKVDITSQIPAVYIVEALAKLTVQRKQG</sequence>
<reference evidence="6" key="1">
    <citation type="submission" date="2024-06" db="EMBL/GenBank/DDBJ databases">
        <title>Lacrimispora cavernae sp. nov., a novel anaerobe isolated from bat guano pile inside a cave.</title>
        <authorList>
            <person name="Miller S.L."/>
            <person name="Lu N."/>
            <person name="King J."/>
            <person name="Sankaranarayanan K."/>
            <person name="Lawson P.A."/>
        </authorList>
    </citation>
    <scope>NUCLEOTIDE SEQUENCE</scope>
    <source>
        <strain evidence="6">BS-2</strain>
    </source>
</reference>
<evidence type="ECO:0000259" key="5">
    <source>
        <dbReference type="PROSITE" id="PS51464"/>
    </source>
</evidence>
<dbReference type="GO" id="GO:0097367">
    <property type="term" value="F:carbohydrate derivative binding"/>
    <property type="evidence" value="ECO:0007669"/>
    <property type="project" value="InterPro"/>
</dbReference>
<feature type="domain" description="HTH rpiR-type" evidence="4">
    <location>
        <begin position="1"/>
        <end position="75"/>
    </location>
</feature>
<dbReference type="AlphaFoldDB" id="A0AAU7PIZ9"/>
<keyword evidence="1" id="KW-0805">Transcription regulation</keyword>
<dbReference type="Gene3D" id="1.10.10.10">
    <property type="entry name" value="Winged helix-like DNA-binding domain superfamily/Winged helix DNA-binding domain"/>
    <property type="match status" value="1"/>
</dbReference>
<dbReference type="InterPro" id="IPR035472">
    <property type="entry name" value="RpiR-like_SIS"/>
</dbReference>
<dbReference type="PROSITE" id="PS51464">
    <property type="entry name" value="SIS"/>
    <property type="match status" value="1"/>
</dbReference>
<accession>A0AAU7PIZ9</accession>
<dbReference type="CDD" id="cd05013">
    <property type="entry name" value="SIS_RpiR"/>
    <property type="match status" value="1"/>
</dbReference>
<protein>
    <submittedName>
        <fullName evidence="6">MurR/RpiR family transcriptional regulator</fullName>
    </submittedName>
</protein>
<dbReference type="PANTHER" id="PTHR30514">
    <property type="entry name" value="GLUCOKINASE"/>
    <property type="match status" value="1"/>
</dbReference>
<dbReference type="InterPro" id="IPR000281">
    <property type="entry name" value="HTH_RpiR"/>
</dbReference>
<dbReference type="InterPro" id="IPR009057">
    <property type="entry name" value="Homeodomain-like_sf"/>
</dbReference>
<dbReference type="RefSeq" id="WP_349943793.1">
    <property type="nucleotide sequence ID" value="NZ_CP157940.1"/>
</dbReference>
<dbReference type="SUPFAM" id="SSF53697">
    <property type="entry name" value="SIS domain"/>
    <property type="match status" value="1"/>
</dbReference>
<evidence type="ECO:0000256" key="1">
    <source>
        <dbReference type="ARBA" id="ARBA00023015"/>
    </source>
</evidence>
<dbReference type="InterPro" id="IPR036388">
    <property type="entry name" value="WH-like_DNA-bd_sf"/>
</dbReference>
<dbReference type="Gene3D" id="3.40.50.10490">
    <property type="entry name" value="Glucose-6-phosphate isomerase like protein, domain 1"/>
    <property type="match status" value="1"/>
</dbReference>
<dbReference type="InterPro" id="IPR047640">
    <property type="entry name" value="RpiR-like"/>
</dbReference>
<dbReference type="GO" id="GO:0003677">
    <property type="term" value="F:DNA binding"/>
    <property type="evidence" value="ECO:0007669"/>
    <property type="project" value="UniProtKB-KW"/>
</dbReference>
<keyword evidence="3" id="KW-0804">Transcription</keyword>
<dbReference type="EMBL" id="CP157940">
    <property type="protein sequence ID" value="XBS52346.1"/>
    <property type="molecule type" value="Genomic_DNA"/>
</dbReference>
<dbReference type="Pfam" id="PF01418">
    <property type="entry name" value="HTH_6"/>
    <property type="match status" value="1"/>
</dbReference>
<evidence type="ECO:0000256" key="3">
    <source>
        <dbReference type="ARBA" id="ARBA00023163"/>
    </source>
</evidence>
<dbReference type="Pfam" id="PF01380">
    <property type="entry name" value="SIS"/>
    <property type="match status" value="1"/>
</dbReference>
<feature type="domain" description="SIS" evidence="5">
    <location>
        <begin position="106"/>
        <end position="248"/>
    </location>
</feature>
<gene>
    <name evidence="6" type="ORF">ABFV83_10890</name>
</gene>
<proteinExistence type="predicted"/>
<dbReference type="InterPro" id="IPR001347">
    <property type="entry name" value="SIS_dom"/>
</dbReference>
<dbReference type="InterPro" id="IPR046348">
    <property type="entry name" value="SIS_dom_sf"/>
</dbReference>
<dbReference type="PROSITE" id="PS51071">
    <property type="entry name" value="HTH_RPIR"/>
    <property type="match status" value="1"/>
</dbReference>
<keyword evidence="2" id="KW-0238">DNA-binding</keyword>
<evidence type="ECO:0000313" key="6">
    <source>
        <dbReference type="EMBL" id="XBS52346.1"/>
    </source>
</evidence>
<name>A0AAU7PIZ9_9FIRM</name>
<dbReference type="GO" id="GO:0003700">
    <property type="term" value="F:DNA-binding transcription factor activity"/>
    <property type="evidence" value="ECO:0007669"/>
    <property type="project" value="InterPro"/>
</dbReference>
<dbReference type="SUPFAM" id="SSF46689">
    <property type="entry name" value="Homeodomain-like"/>
    <property type="match status" value="1"/>
</dbReference>
<evidence type="ECO:0000259" key="4">
    <source>
        <dbReference type="PROSITE" id="PS51071"/>
    </source>
</evidence>
<evidence type="ECO:0000256" key="2">
    <source>
        <dbReference type="ARBA" id="ARBA00023125"/>
    </source>
</evidence>
<dbReference type="GO" id="GO:1901135">
    <property type="term" value="P:carbohydrate derivative metabolic process"/>
    <property type="evidence" value="ECO:0007669"/>
    <property type="project" value="InterPro"/>
</dbReference>
<dbReference type="PANTHER" id="PTHR30514:SF1">
    <property type="entry name" value="HTH-TYPE TRANSCRIPTIONAL REGULATOR HEXR-RELATED"/>
    <property type="match status" value="1"/>
</dbReference>